<keyword evidence="1" id="KW-0472">Membrane</keyword>
<accession>A0A2V2BC43</accession>
<organism evidence="2 3">
    <name type="scientific">Pantoea allii</name>
    <dbReference type="NCBI Taxonomy" id="574096"/>
    <lineage>
        <taxon>Bacteria</taxon>
        <taxon>Pseudomonadati</taxon>
        <taxon>Pseudomonadota</taxon>
        <taxon>Gammaproteobacteria</taxon>
        <taxon>Enterobacterales</taxon>
        <taxon>Erwiniaceae</taxon>
        <taxon>Pantoea</taxon>
    </lineage>
</organism>
<comment type="caution">
    <text evidence="2">The sequence shown here is derived from an EMBL/GenBank/DDBJ whole genome shotgun (WGS) entry which is preliminary data.</text>
</comment>
<sequence>MHDEKQSVSETAPAGADDSASGGFRLRPVMAAGGAVLLLATCAGFSLLVCRLAQPETVVFDMRGTVNAFKQQSAQVTLTPERAASLTTRFNNALQSSLADWQQAHNAVVLEKGAVVSEAQDITPVIQADIARQMHAAQPADGAGAPDLSGAKP</sequence>
<dbReference type="NCBIfam" id="TIGR02744">
    <property type="entry name" value="TrbI_Ftype"/>
    <property type="match status" value="1"/>
</dbReference>
<evidence type="ECO:0000313" key="3">
    <source>
        <dbReference type="Proteomes" id="UP000245981"/>
    </source>
</evidence>
<feature type="transmembrane region" description="Helical" evidence="1">
    <location>
        <begin position="29"/>
        <end position="53"/>
    </location>
</feature>
<keyword evidence="1" id="KW-1133">Transmembrane helix</keyword>
<dbReference type="InterPro" id="IPR014115">
    <property type="entry name" value="TrbI_Ftype"/>
</dbReference>
<dbReference type="AlphaFoldDB" id="A0A2V2BC43"/>
<gene>
    <name evidence="2" type="ORF">C7431_11182</name>
</gene>
<dbReference type="RefSeq" id="WP_109718140.1">
    <property type="nucleotide sequence ID" value="NZ_QGHF01000011.1"/>
</dbReference>
<reference evidence="2 3" key="1">
    <citation type="submission" date="2018-05" db="EMBL/GenBank/DDBJ databases">
        <title>Genomic Encyclopedia of Type Strains, Phase IV (KMG-V): Genome sequencing to study the core and pangenomes of soil and plant-associated prokaryotes.</title>
        <authorList>
            <person name="Whitman W."/>
        </authorList>
    </citation>
    <scope>NUCLEOTIDE SEQUENCE [LARGE SCALE GENOMIC DNA]</scope>
    <source>
        <strain evidence="2 3">PNA 200-10</strain>
    </source>
</reference>
<dbReference type="Pfam" id="PF09677">
    <property type="entry name" value="TrbI_Ftype"/>
    <property type="match status" value="1"/>
</dbReference>
<name>A0A2V2BC43_9GAMM</name>
<dbReference type="Proteomes" id="UP000245981">
    <property type="component" value="Unassembled WGS sequence"/>
</dbReference>
<dbReference type="EMBL" id="QGHF01000011">
    <property type="protein sequence ID" value="PWK94345.1"/>
    <property type="molecule type" value="Genomic_DNA"/>
</dbReference>
<proteinExistence type="predicted"/>
<evidence type="ECO:0000256" key="1">
    <source>
        <dbReference type="SAM" id="Phobius"/>
    </source>
</evidence>
<protein>
    <submittedName>
        <fullName evidence="2">Conjugal transfer pilin signal peptidase TrbI</fullName>
    </submittedName>
</protein>
<keyword evidence="1" id="KW-0812">Transmembrane</keyword>
<dbReference type="OrthoDB" id="6540494at2"/>
<evidence type="ECO:0000313" key="2">
    <source>
        <dbReference type="EMBL" id="PWK94345.1"/>
    </source>
</evidence>